<evidence type="ECO:0000256" key="1">
    <source>
        <dbReference type="SAM" id="Coils"/>
    </source>
</evidence>
<accession>A0A8J6C0R2</accession>
<organism evidence="4 5">
    <name type="scientific">Diacronema lutheri</name>
    <name type="common">Unicellular marine alga</name>
    <name type="synonym">Monochrysis lutheri</name>
    <dbReference type="NCBI Taxonomy" id="2081491"/>
    <lineage>
        <taxon>Eukaryota</taxon>
        <taxon>Haptista</taxon>
        <taxon>Haptophyta</taxon>
        <taxon>Pavlovophyceae</taxon>
        <taxon>Pavlovales</taxon>
        <taxon>Pavlovaceae</taxon>
        <taxon>Diacronema</taxon>
    </lineage>
</organism>
<evidence type="ECO:0000313" key="5">
    <source>
        <dbReference type="Proteomes" id="UP000751190"/>
    </source>
</evidence>
<feature type="coiled-coil region" evidence="1">
    <location>
        <begin position="167"/>
        <end position="226"/>
    </location>
</feature>
<keyword evidence="5" id="KW-1185">Reference proteome</keyword>
<dbReference type="EMBL" id="JAGTXO010000057">
    <property type="protein sequence ID" value="KAG8458107.1"/>
    <property type="molecule type" value="Genomic_DNA"/>
</dbReference>
<name>A0A8J6C0R2_DIALT</name>
<protein>
    <recommendedName>
        <fullName evidence="3">DUF4709 domain-containing protein</fullName>
    </recommendedName>
</protein>
<evidence type="ECO:0000256" key="2">
    <source>
        <dbReference type="SAM" id="MobiDB-lite"/>
    </source>
</evidence>
<feature type="compositionally biased region" description="Acidic residues" evidence="2">
    <location>
        <begin position="303"/>
        <end position="313"/>
    </location>
</feature>
<feature type="compositionally biased region" description="Polar residues" evidence="2">
    <location>
        <begin position="285"/>
        <end position="298"/>
    </location>
</feature>
<proteinExistence type="predicted"/>
<feature type="compositionally biased region" description="Basic and acidic residues" evidence="2">
    <location>
        <begin position="18"/>
        <end position="29"/>
    </location>
</feature>
<comment type="caution">
    <text evidence="4">The sequence shown here is derived from an EMBL/GenBank/DDBJ whole genome shotgun (WGS) entry which is preliminary data.</text>
</comment>
<feature type="domain" description="DUF4709" evidence="3">
    <location>
        <begin position="34"/>
        <end position="115"/>
    </location>
</feature>
<dbReference type="Pfam" id="PF15821">
    <property type="entry name" value="DUF4709"/>
    <property type="match status" value="1"/>
</dbReference>
<feature type="region of interest" description="Disordered" evidence="2">
    <location>
        <begin position="1"/>
        <end position="39"/>
    </location>
</feature>
<dbReference type="AlphaFoldDB" id="A0A8J6C0R2"/>
<keyword evidence="1" id="KW-0175">Coiled coil</keyword>
<dbReference type="InterPro" id="IPR031651">
    <property type="entry name" value="DUF4709"/>
</dbReference>
<feature type="region of interest" description="Disordered" evidence="2">
    <location>
        <begin position="279"/>
        <end position="324"/>
    </location>
</feature>
<reference evidence="4" key="1">
    <citation type="submission" date="2021-05" db="EMBL/GenBank/DDBJ databases">
        <title>The genome of the haptophyte Pavlova lutheri (Diacronema luteri, Pavlovales) - a model for lipid biosynthesis in eukaryotic algae.</title>
        <authorList>
            <person name="Hulatt C.J."/>
            <person name="Posewitz M.C."/>
        </authorList>
    </citation>
    <scope>NUCLEOTIDE SEQUENCE</scope>
    <source>
        <strain evidence="4">NIVA-4/92</strain>
    </source>
</reference>
<dbReference type="Proteomes" id="UP000751190">
    <property type="component" value="Unassembled WGS sequence"/>
</dbReference>
<sequence>MADTLPQLGARASNRSVDQSRDRSRDRSRTRVHASTQTSASEIVELKQVQANLQKMWTEMSSVQAELKFAEQKLRHEMREELELQVNFQERRCADKISFIRAKMDAHVAHVRNASHAKARAEVTKTRREERAVRETLASESVSSVEKLHAEEIVQLNELQRQYIVRMQELQVENKNLHARIRTHDEAIAAREHEARRVQHRDVQVISSLEQQLTAKEQEIQMLREQLAAVKAPLVRSAPVAPPPVAGLSPVPTLRRTADVAYGRPAAGLGAHERDKLLAAASDVGDSQPTSPTVNPQLTFGEAFDDDDDDDDDWRAGLSSVAVS</sequence>
<dbReference type="OrthoDB" id="10510229at2759"/>
<evidence type="ECO:0000313" key="4">
    <source>
        <dbReference type="EMBL" id="KAG8458107.1"/>
    </source>
</evidence>
<gene>
    <name evidence="4" type="ORF">KFE25_012767</name>
</gene>
<evidence type="ECO:0000259" key="3">
    <source>
        <dbReference type="Pfam" id="PF15821"/>
    </source>
</evidence>